<dbReference type="Proteomes" id="UP000033862">
    <property type="component" value="Unassembled WGS sequence"/>
</dbReference>
<keyword evidence="1" id="KW-0812">Transmembrane</keyword>
<keyword evidence="1" id="KW-1133">Transmembrane helix</keyword>
<protein>
    <submittedName>
        <fullName evidence="2">Uncharacterized protein</fullName>
    </submittedName>
</protein>
<dbReference type="EMBL" id="LBVS01000002">
    <property type="protein sequence ID" value="KKQ90942.1"/>
    <property type="molecule type" value="Genomic_DNA"/>
</dbReference>
<feature type="transmembrane region" description="Helical" evidence="1">
    <location>
        <begin position="70"/>
        <end position="94"/>
    </location>
</feature>
<accession>A0A0G0LIP6</accession>
<reference evidence="2 3" key="1">
    <citation type="journal article" date="2015" name="Nature">
        <title>rRNA introns, odd ribosomes, and small enigmatic genomes across a large radiation of phyla.</title>
        <authorList>
            <person name="Brown C.T."/>
            <person name="Hug L.A."/>
            <person name="Thomas B.C."/>
            <person name="Sharon I."/>
            <person name="Castelle C.J."/>
            <person name="Singh A."/>
            <person name="Wilkins M.J."/>
            <person name="Williams K.H."/>
            <person name="Banfield J.F."/>
        </authorList>
    </citation>
    <scope>NUCLEOTIDE SEQUENCE [LARGE SCALE GENOMIC DNA]</scope>
</reference>
<evidence type="ECO:0000256" key="1">
    <source>
        <dbReference type="SAM" id="Phobius"/>
    </source>
</evidence>
<gene>
    <name evidence="2" type="ORF">UT15_C0002G0015</name>
</gene>
<feature type="transmembrane region" description="Helical" evidence="1">
    <location>
        <begin position="100"/>
        <end position="119"/>
    </location>
</feature>
<sequence>MILRLYLFSLYFILFISAGLVALILFNVNPYQSPFWMLLIFYFTLFLFWTAVFGLIGFYLRIWMTNREVIFAHLIPTLRQSLLISLVFVGLLFLQQMRVLNWWVASLLVVAILMIELFFKSKNYSPKKGYR</sequence>
<evidence type="ECO:0000313" key="3">
    <source>
        <dbReference type="Proteomes" id="UP000033862"/>
    </source>
</evidence>
<organism evidence="2 3">
    <name type="scientific">Berkelbacteria bacterium GW2011_GWA1_39_10</name>
    <dbReference type="NCBI Taxonomy" id="1618332"/>
    <lineage>
        <taxon>Bacteria</taxon>
        <taxon>Candidatus Berkelbacteria</taxon>
    </lineage>
</organism>
<feature type="transmembrane region" description="Helical" evidence="1">
    <location>
        <begin position="34"/>
        <end position="58"/>
    </location>
</feature>
<comment type="caution">
    <text evidence="2">The sequence shown here is derived from an EMBL/GenBank/DDBJ whole genome shotgun (WGS) entry which is preliminary data.</text>
</comment>
<feature type="transmembrane region" description="Helical" evidence="1">
    <location>
        <begin position="7"/>
        <end position="28"/>
    </location>
</feature>
<proteinExistence type="predicted"/>
<dbReference type="AlphaFoldDB" id="A0A0G0LIP6"/>
<name>A0A0G0LIP6_9BACT</name>
<evidence type="ECO:0000313" key="2">
    <source>
        <dbReference type="EMBL" id="KKQ90942.1"/>
    </source>
</evidence>
<dbReference type="STRING" id="1618332.UT15_C0002G0015"/>
<keyword evidence="1" id="KW-0472">Membrane</keyword>